<reference evidence="17 18" key="1">
    <citation type="journal article" date="2017" name="Curr. Biol.">
        <title>Genome architecture and evolution of a unichromosomal asexual nematode.</title>
        <authorList>
            <person name="Fradin H."/>
            <person name="Zegar C."/>
            <person name="Gutwein M."/>
            <person name="Lucas J."/>
            <person name="Kovtun M."/>
            <person name="Corcoran D."/>
            <person name="Baugh L.R."/>
            <person name="Kiontke K."/>
            <person name="Gunsalus K."/>
            <person name="Fitch D.H."/>
            <person name="Piano F."/>
        </authorList>
    </citation>
    <scope>NUCLEOTIDE SEQUENCE [LARGE SCALE GENOMIC DNA]</scope>
    <source>
        <strain evidence="17">PF1309</strain>
    </source>
</reference>
<dbReference type="PROSITE" id="PS50893">
    <property type="entry name" value="ABC_TRANSPORTER_2"/>
    <property type="match status" value="1"/>
</dbReference>
<dbReference type="GO" id="GO:0007031">
    <property type="term" value="P:peroxisome organization"/>
    <property type="evidence" value="ECO:0007669"/>
    <property type="project" value="TreeGrafter"/>
</dbReference>
<keyword evidence="3" id="KW-0813">Transport</keyword>
<gene>
    <name evidence="17" type="ORF">WR25_23146</name>
</gene>
<accession>A0A2A2LZH0</accession>
<protein>
    <recommendedName>
        <fullName evidence="19">ABC transporter domain-containing protein</fullName>
    </recommendedName>
</protein>
<dbReference type="GO" id="GO:0005778">
    <property type="term" value="C:peroxisomal membrane"/>
    <property type="evidence" value="ECO:0007669"/>
    <property type="project" value="UniProtKB-SubCell"/>
</dbReference>
<keyword evidence="11" id="KW-0576">Peroxisome</keyword>
<dbReference type="GO" id="GO:0042760">
    <property type="term" value="P:very long-chain fatty acid catabolic process"/>
    <property type="evidence" value="ECO:0007669"/>
    <property type="project" value="TreeGrafter"/>
</dbReference>
<dbReference type="InterPro" id="IPR027417">
    <property type="entry name" value="P-loop_NTPase"/>
</dbReference>
<feature type="transmembrane region" description="Helical" evidence="14">
    <location>
        <begin position="85"/>
        <end position="105"/>
    </location>
</feature>
<evidence type="ECO:0000256" key="4">
    <source>
        <dbReference type="ARBA" id="ARBA00022692"/>
    </source>
</evidence>
<sequence length="702" mass="80635">MAIQSKLLDTVEGAKVREYGRIEELNDSEKKKKKTLFDHKFLRQLTMHSLILMARTFLTIYVATLEGLIVQAIVKKDVTQFVFELSKWLFVAVPATLVNSLIRFFESYLGLAFKTRLTQYAYKQYFNDQTYYAVSNLDSRLQNADQCLTEDITMFSQSVAHLYSHLTKPVLDIALISLTLFSMAYRRGDLKHTGVPTIMAIGAVVITARILRAVSPRFGHMVAEEARKKGFLRYLHSRIITNSEEIAFYGGYEAEYKQLNQAYNDLYSQMMLIYKKRIPYIMIEQFLMKYVWSGTGMVMIALPILAAEYADDEQTQKLDDLPDKGVAERTKGFATAKNLLYNSADAVERLMTSYKEITELAGYTSRVHEMFHVFEETKKRVYERTLVSGSEGQQRGERYDTSKILGSIEISEDDNIELEDVPIVTPNGDVVVRQMNIIVRHLLKLRVKMVFQIARGMHVLITGPNGCGKSSLFRILGGLWPVYRGKLAKPHKSHMYYIPQRPYMTLGTLRDQVIYPDTTIQMRRKGVTDEDLAKILNIVHLEYIVEREGGWSAKNDWMDVLSGGEKQRMGLARVFYHRPQFALLDECTSAVSIDVEGNIYQSIKDHGITLLTVTHRPSLWKFHTHLLQFDGEGGYKFAKLSDSIIGERLSMADEKRELELKLQQVEQYKNRLKHINQMLGDDDNEMKNFESTDESLADDSIN</sequence>
<dbReference type="GO" id="GO:0005324">
    <property type="term" value="F:long-chain fatty acid transmembrane transporter activity"/>
    <property type="evidence" value="ECO:0007669"/>
    <property type="project" value="TreeGrafter"/>
</dbReference>
<evidence type="ECO:0000256" key="10">
    <source>
        <dbReference type="ARBA" id="ARBA00023136"/>
    </source>
</evidence>
<dbReference type="InterPro" id="IPR003439">
    <property type="entry name" value="ABC_transporter-like_ATP-bd"/>
</dbReference>
<evidence type="ECO:0000256" key="6">
    <source>
        <dbReference type="ARBA" id="ARBA00022801"/>
    </source>
</evidence>
<evidence type="ECO:0000256" key="12">
    <source>
        <dbReference type="SAM" id="Coils"/>
    </source>
</evidence>
<dbReference type="Pfam" id="PF06472">
    <property type="entry name" value="ABC_membrane_2"/>
    <property type="match status" value="1"/>
</dbReference>
<evidence type="ECO:0000256" key="2">
    <source>
        <dbReference type="ARBA" id="ARBA00008575"/>
    </source>
</evidence>
<dbReference type="GO" id="GO:0006635">
    <property type="term" value="P:fatty acid beta-oxidation"/>
    <property type="evidence" value="ECO:0007669"/>
    <property type="project" value="TreeGrafter"/>
</dbReference>
<comment type="subcellular location">
    <subcellularLocation>
        <location evidence="1">Peroxisome membrane</location>
        <topology evidence="1">Multi-pass membrane protein</topology>
    </subcellularLocation>
</comment>
<evidence type="ECO:0000256" key="3">
    <source>
        <dbReference type="ARBA" id="ARBA00022448"/>
    </source>
</evidence>
<evidence type="ECO:0000313" key="18">
    <source>
        <dbReference type="Proteomes" id="UP000218231"/>
    </source>
</evidence>
<evidence type="ECO:0000256" key="5">
    <source>
        <dbReference type="ARBA" id="ARBA00022741"/>
    </source>
</evidence>
<organism evidence="17 18">
    <name type="scientific">Diploscapter pachys</name>
    <dbReference type="NCBI Taxonomy" id="2018661"/>
    <lineage>
        <taxon>Eukaryota</taxon>
        <taxon>Metazoa</taxon>
        <taxon>Ecdysozoa</taxon>
        <taxon>Nematoda</taxon>
        <taxon>Chromadorea</taxon>
        <taxon>Rhabditida</taxon>
        <taxon>Rhabditina</taxon>
        <taxon>Rhabditomorpha</taxon>
        <taxon>Rhabditoidea</taxon>
        <taxon>Rhabditidae</taxon>
        <taxon>Diploscapter</taxon>
    </lineage>
</organism>
<dbReference type="InterPro" id="IPR011527">
    <property type="entry name" value="ABC1_TM_dom"/>
</dbReference>
<dbReference type="GO" id="GO:0005524">
    <property type="term" value="F:ATP binding"/>
    <property type="evidence" value="ECO:0007669"/>
    <property type="project" value="UniProtKB-KW"/>
</dbReference>
<evidence type="ECO:0008006" key="19">
    <source>
        <dbReference type="Google" id="ProtNLM"/>
    </source>
</evidence>
<keyword evidence="12" id="KW-0175">Coiled coil</keyword>
<feature type="coiled-coil region" evidence="12">
    <location>
        <begin position="651"/>
        <end position="678"/>
    </location>
</feature>
<feature type="domain" description="ABC transporter" evidence="15">
    <location>
        <begin position="416"/>
        <end position="657"/>
    </location>
</feature>
<dbReference type="CDD" id="cd03223">
    <property type="entry name" value="ABCD_peroxisomal_ALDP"/>
    <property type="match status" value="1"/>
</dbReference>
<feature type="transmembrane region" description="Helical" evidence="14">
    <location>
        <begin position="50"/>
        <end position="73"/>
    </location>
</feature>
<evidence type="ECO:0000256" key="13">
    <source>
        <dbReference type="SAM" id="MobiDB-lite"/>
    </source>
</evidence>
<dbReference type="PANTHER" id="PTHR11384">
    <property type="entry name" value="ATP-BINDING CASSETTE, SUB-FAMILY D MEMBER"/>
    <property type="match status" value="1"/>
</dbReference>
<evidence type="ECO:0000256" key="7">
    <source>
        <dbReference type="ARBA" id="ARBA00022840"/>
    </source>
</evidence>
<dbReference type="EMBL" id="LIAE01006299">
    <property type="protein sequence ID" value="PAV91661.1"/>
    <property type="molecule type" value="Genomic_DNA"/>
</dbReference>
<dbReference type="PROSITE" id="PS50929">
    <property type="entry name" value="ABC_TM1F"/>
    <property type="match status" value="1"/>
</dbReference>
<evidence type="ECO:0000259" key="15">
    <source>
        <dbReference type="PROSITE" id="PS50893"/>
    </source>
</evidence>
<name>A0A2A2LZH0_9BILA</name>
<dbReference type="GO" id="GO:0016887">
    <property type="term" value="F:ATP hydrolysis activity"/>
    <property type="evidence" value="ECO:0007669"/>
    <property type="project" value="InterPro"/>
</dbReference>
<evidence type="ECO:0000256" key="14">
    <source>
        <dbReference type="SAM" id="Phobius"/>
    </source>
</evidence>
<feature type="compositionally biased region" description="Acidic residues" evidence="13">
    <location>
        <begin position="691"/>
        <end position="702"/>
    </location>
</feature>
<dbReference type="SUPFAM" id="SSF90123">
    <property type="entry name" value="ABC transporter transmembrane region"/>
    <property type="match status" value="1"/>
</dbReference>
<dbReference type="PROSITE" id="PS00211">
    <property type="entry name" value="ABC_TRANSPORTER_1"/>
    <property type="match status" value="1"/>
</dbReference>
<dbReference type="InterPro" id="IPR017871">
    <property type="entry name" value="ABC_transporter-like_CS"/>
</dbReference>
<evidence type="ECO:0000256" key="8">
    <source>
        <dbReference type="ARBA" id="ARBA00022967"/>
    </source>
</evidence>
<keyword evidence="18" id="KW-1185">Reference proteome</keyword>
<dbReference type="SMART" id="SM00382">
    <property type="entry name" value="AAA"/>
    <property type="match status" value="1"/>
</dbReference>
<keyword evidence="8" id="KW-1278">Translocase</keyword>
<comment type="caution">
    <text evidence="17">The sequence shown here is derived from an EMBL/GenBank/DDBJ whole genome shotgun (WGS) entry which is preliminary data.</text>
</comment>
<keyword evidence="9 14" id="KW-1133">Transmembrane helix</keyword>
<dbReference type="OrthoDB" id="422637at2759"/>
<keyword evidence="10 14" id="KW-0472">Membrane</keyword>
<dbReference type="AlphaFoldDB" id="A0A2A2LZH0"/>
<dbReference type="Gene3D" id="1.20.1560.10">
    <property type="entry name" value="ABC transporter type 1, transmembrane domain"/>
    <property type="match status" value="1"/>
</dbReference>
<proteinExistence type="inferred from homology"/>
<dbReference type="Proteomes" id="UP000218231">
    <property type="component" value="Unassembled WGS sequence"/>
</dbReference>
<dbReference type="GO" id="GO:0015910">
    <property type="term" value="P:long-chain fatty acid import into peroxisome"/>
    <property type="evidence" value="ECO:0007669"/>
    <property type="project" value="TreeGrafter"/>
</dbReference>
<evidence type="ECO:0000256" key="9">
    <source>
        <dbReference type="ARBA" id="ARBA00022989"/>
    </source>
</evidence>
<feature type="transmembrane region" description="Helical" evidence="14">
    <location>
        <begin position="194"/>
        <end position="211"/>
    </location>
</feature>
<dbReference type="GO" id="GO:0140359">
    <property type="term" value="F:ABC-type transporter activity"/>
    <property type="evidence" value="ECO:0007669"/>
    <property type="project" value="InterPro"/>
</dbReference>
<dbReference type="InterPro" id="IPR036640">
    <property type="entry name" value="ABC1_TM_sf"/>
</dbReference>
<dbReference type="Gene3D" id="3.40.50.300">
    <property type="entry name" value="P-loop containing nucleotide triphosphate hydrolases"/>
    <property type="match status" value="1"/>
</dbReference>
<evidence type="ECO:0000313" key="17">
    <source>
        <dbReference type="EMBL" id="PAV91661.1"/>
    </source>
</evidence>
<feature type="domain" description="ABC transmembrane type-1" evidence="16">
    <location>
        <begin position="50"/>
        <end position="288"/>
    </location>
</feature>
<keyword evidence="7" id="KW-0067">ATP-binding</keyword>
<keyword evidence="5" id="KW-0547">Nucleotide-binding</keyword>
<evidence type="ECO:0000256" key="11">
    <source>
        <dbReference type="ARBA" id="ARBA00023140"/>
    </source>
</evidence>
<keyword evidence="6" id="KW-0378">Hydrolase</keyword>
<dbReference type="FunFam" id="3.40.50.300:FF:000800">
    <property type="entry name" value="ATP-binding cassette sub-family D member 1"/>
    <property type="match status" value="1"/>
</dbReference>
<dbReference type="InterPro" id="IPR003593">
    <property type="entry name" value="AAA+_ATPase"/>
</dbReference>
<dbReference type="PANTHER" id="PTHR11384:SF67">
    <property type="entry name" value="ATP-BINDING CASSETTE SUB-FAMILY D MEMBER 1"/>
    <property type="match status" value="1"/>
</dbReference>
<dbReference type="Pfam" id="PF00005">
    <property type="entry name" value="ABC_tran"/>
    <property type="match status" value="1"/>
</dbReference>
<comment type="similarity">
    <text evidence="2">Belongs to the ABC transporter superfamily. ABCD family. Peroxisomal fatty acyl CoA transporter (TC 3.A.1.203) subfamily.</text>
</comment>
<evidence type="ECO:0000259" key="16">
    <source>
        <dbReference type="PROSITE" id="PS50929"/>
    </source>
</evidence>
<evidence type="ECO:0000256" key="1">
    <source>
        <dbReference type="ARBA" id="ARBA00004585"/>
    </source>
</evidence>
<feature type="region of interest" description="Disordered" evidence="13">
    <location>
        <begin position="683"/>
        <end position="702"/>
    </location>
</feature>
<dbReference type="SUPFAM" id="SSF52540">
    <property type="entry name" value="P-loop containing nucleoside triphosphate hydrolases"/>
    <property type="match status" value="1"/>
</dbReference>
<dbReference type="InterPro" id="IPR050835">
    <property type="entry name" value="ABC_transporter_sub-D"/>
</dbReference>
<keyword evidence="4 14" id="KW-0812">Transmembrane</keyword>